<organism evidence="2 3">
    <name type="scientific">Tritrichomonas musculus</name>
    <dbReference type="NCBI Taxonomy" id="1915356"/>
    <lineage>
        <taxon>Eukaryota</taxon>
        <taxon>Metamonada</taxon>
        <taxon>Parabasalia</taxon>
        <taxon>Tritrichomonadida</taxon>
        <taxon>Tritrichomonadidae</taxon>
        <taxon>Tritrichomonas</taxon>
    </lineage>
</organism>
<dbReference type="EMBL" id="JAPFFF010000001">
    <property type="protein sequence ID" value="KAK8898883.1"/>
    <property type="molecule type" value="Genomic_DNA"/>
</dbReference>
<comment type="caution">
    <text evidence="2">The sequence shown here is derived from an EMBL/GenBank/DDBJ whole genome shotgun (WGS) entry which is preliminary data.</text>
</comment>
<feature type="transmembrane region" description="Helical" evidence="1">
    <location>
        <begin position="266"/>
        <end position="290"/>
    </location>
</feature>
<evidence type="ECO:0000313" key="2">
    <source>
        <dbReference type="EMBL" id="KAK8898883.1"/>
    </source>
</evidence>
<gene>
    <name evidence="2" type="ORF">M9Y10_001175</name>
</gene>
<reference evidence="2 3" key="1">
    <citation type="submission" date="2024-04" db="EMBL/GenBank/DDBJ databases">
        <title>Tritrichomonas musculus Genome.</title>
        <authorList>
            <person name="Alves-Ferreira E."/>
            <person name="Grigg M."/>
            <person name="Lorenzi H."/>
            <person name="Galac M."/>
        </authorList>
    </citation>
    <scope>NUCLEOTIDE SEQUENCE [LARGE SCALE GENOMIC DNA]</scope>
    <source>
        <strain evidence="2 3">EAF2021</strain>
    </source>
</reference>
<keyword evidence="1" id="KW-1133">Transmembrane helix</keyword>
<name>A0ABR2L6D0_9EUKA</name>
<evidence type="ECO:0008006" key="4">
    <source>
        <dbReference type="Google" id="ProtNLM"/>
    </source>
</evidence>
<feature type="transmembrane region" description="Helical" evidence="1">
    <location>
        <begin position="224"/>
        <end position="241"/>
    </location>
</feature>
<sequence>MKKQASCIKISLSLIAFYFSGALSAVLSNVLFHFEAEGYHHIYKDFRKPWIQVWGTFLAMVFLIFGTPIFNKCRCKNKIPRKSMDGWIIFRKVSIPTIFALISTILSSIAYLYLAPSIWQMFRGSTLIFTGFTNRIFHHKPFDIPDVFGIFLTFIGLIFVGASSVITGTFGQTLNYGSSITRELISFVLVFISQAFHSIQSIIEEKIFRDTDAIEYEVASYEGIWGLFFCTFIMMPIANIIPESSGEGFFEQSIESIYMLFHTWKLLVIFILYIILIAVFNITFIVVTTFSTPKERNICDALRPIAVWVFSIMINYFFPIYRAGEPASLFSLIEIVGFILMFLGSCMYNRLFKFTCCHKAKISTIQSIDIPLIDSYGM</sequence>
<proteinExistence type="predicted"/>
<keyword evidence="1" id="KW-0812">Transmembrane</keyword>
<feature type="transmembrane region" description="Helical" evidence="1">
    <location>
        <begin position="51"/>
        <end position="72"/>
    </location>
</feature>
<evidence type="ECO:0000313" key="3">
    <source>
        <dbReference type="Proteomes" id="UP001470230"/>
    </source>
</evidence>
<feature type="transmembrane region" description="Helical" evidence="1">
    <location>
        <begin position="327"/>
        <end position="348"/>
    </location>
</feature>
<dbReference type="PANTHER" id="PTHR13146:SF7">
    <property type="entry name" value="INTEGRAL MEMBRANE PROTEIN DUF6 DOMAIN CONTAINING PROTEIN"/>
    <property type="match status" value="1"/>
</dbReference>
<keyword evidence="3" id="KW-1185">Reference proteome</keyword>
<evidence type="ECO:0000256" key="1">
    <source>
        <dbReference type="SAM" id="Phobius"/>
    </source>
</evidence>
<dbReference type="PANTHER" id="PTHR13146">
    <property type="match status" value="1"/>
</dbReference>
<dbReference type="Proteomes" id="UP001470230">
    <property type="component" value="Unassembled WGS sequence"/>
</dbReference>
<accession>A0ABR2L6D0</accession>
<keyword evidence="1" id="KW-0472">Membrane</keyword>
<protein>
    <recommendedName>
        <fullName evidence="4">EamA domain-containing protein</fullName>
    </recommendedName>
</protein>
<feature type="transmembrane region" description="Helical" evidence="1">
    <location>
        <begin position="12"/>
        <end position="31"/>
    </location>
</feature>
<dbReference type="SUPFAM" id="SSF103481">
    <property type="entry name" value="Multidrug resistance efflux transporter EmrE"/>
    <property type="match status" value="1"/>
</dbReference>
<feature type="transmembrane region" description="Helical" evidence="1">
    <location>
        <begin position="149"/>
        <end position="172"/>
    </location>
</feature>
<feature type="transmembrane region" description="Helical" evidence="1">
    <location>
        <begin position="302"/>
        <end position="321"/>
    </location>
</feature>
<feature type="transmembrane region" description="Helical" evidence="1">
    <location>
        <begin position="93"/>
        <end position="114"/>
    </location>
</feature>
<dbReference type="InterPro" id="IPR037185">
    <property type="entry name" value="EmrE-like"/>
</dbReference>